<protein>
    <submittedName>
        <fullName evidence="8">Putative transcriptional regulatory protein PB1A11.04c</fullName>
    </submittedName>
</protein>
<proteinExistence type="predicted"/>
<accession>A0A8H4KAN7</accession>
<dbReference type="PANTHER" id="PTHR47338:SF5">
    <property type="entry name" value="ZN(II)2CYS6 TRANSCRIPTION FACTOR (EUROFUNG)"/>
    <property type="match status" value="1"/>
</dbReference>
<dbReference type="SMART" id="SM00066">
    <property type="entry name" value="GAL4"/>
    <property type="match status" value="1"/>
</dbReference>
<dbReference type="InterPro" id="IPR001138">
    <property type="entry name" value="Zn2Cys6_DnaBD"/>
</dbReference>
<dbReference type="Pfam" id="PF00172">
    <property type="entry name" value="Zn_clus"/>
    <property type="match status" value="1"/>
</dbReference>
<feature type="compositionally biased region" description="Basic and acidic residues" evidence="6">
    <location>
        <begin position="54"/>
        <end position="64"/>
    </location>
</feature>
<keyword evidence="3" id="KW-0805">Transcription regulation</keyword>
<evidence type="ECO:0000313" key="9">
    <source>
        <dbReference type="Proteomes" id="UP000605986"/>
    </source>
</evidence>
<evidence type="ECO:0000259" key="7">
    <source>
        <dbReference type="PROSITE" id="PS50048"/>
    </source>
</evidence>
<keyword evidence="9" id="KW-1185">Reference proteome</keyword>
<feature type="domain" description="Zn(2)-C6 fungal-type" evidence="7">
    <location>
        <begin position="98"/>
        <end position="130"/>
    </location>
</feature>
<dbReference type="Gene3D" id="4.10.240.10">
    <property type="entry name" value="Zn(2)-C6 fungal-type DNA-binding domain"/>
    <property type="match status" value="1"/>
</dbReference>
<feature type="region of interest" description="Disordered" evidence="6">
    <location>
        <begin position="681"/>
        <end position="745"/>
    </location>
</feature>
<evidence type="ECO:0000313" key="8">
    <source>
        <dbReference type="EMBL" id="KAF4446374.1"/>
    </source>
</evidence>
<dbReference type="Proteomes" id="UP000605986">
    <property type="component" value="Unassembled WGS sequence"/>
</dbReference>
<gene>
    <name evidence="8" type="ORF">F53441_9997</name>
</gene>
<dbReference type="OrthoDB" id="5370478at2759"/>
<dbReference type="GO" id="GO:0005634">
    <property type="term" value="C:nucleus"/>
    <property type="evidence" value="ECO:0007669"/>
    <property type="project" value="UniProtKB-SubCell"/>
</dbReference>
<evidence type="ECO:0000256" key="3">
    <source>
        <dbReference type="ARBA" id="ARBA00023015"/>
    </source>
</evidence>
<dbReference type="PANTHER" id="PTHR47338">
    <property type="entry name" value="ZN(II)2CYS6 TRANSCRIPTION FACTOR (EUROFUNG)-RELATED"/>
    <property type="match status" value="1"/>
</dbReference>
<dbReference type="InterPro" id="IPR050815">
    <property type="entry name" value="TF_fung"/>
</dbReference>
<feature type="compositionally biased region" description="Polar residues" evidence="6">
    <location>
        <begin position="38"/>
        <end position="49"/>
    </location>
</feature>
<dbReference type="GO" id="GO:0000981">
    <property type="term" value="F:DNA-binding transcription factor activity, RNA polymerase II-specific"/>
    <property type="evidence" value="ECO:0007669"/>
    <property type="project" value="InterPro"/>
</dbReference>
<dbReference type="CDD" id="cd12148">
    <property type="entry name" value="fungal_TF_MHR"/>
    <property type="match status" value="1"/>
</dbReference>
<dbReference type="AlphaFoldDB" id="A0A8H4KAN7"/>
<dbReference type="GO" id="GO:0008270">
    <property type="term" value="F:zinc ion binding"/>
    <property type="evidence" value="ECO:0007669"/>
    <property type="project" value="InterPro"/>
</dbReference>
<dbReference type="EMBL" id="JAADJG010000462">
    <property type="protein sequence ID" value="KAF4446374.1"/>
    <property type="molecule type" value="Genomic_DNA"/>
</dbReference>
<feature type="region of interest" description="Disordered" evidence="6">
    <location>
        <begin position="1"/>
        <end position="90"/>
    </location>
</feature>
<evidence type="ECO:0000256" key="4">
    <source>
        <dbReference type="ARBA" id="ARBA00023163"/>
    </source>
</evidence>
<organism evidence="8 9">
    <name type="scientific">Fusarium austroafricanum</name>
    <dbReference type="NCBI Taxonomy" id="2364996"/>
    <lineage>
        <taxon>Eukaryota</taxon>
        <taxon>Fungi</taxon>
        <taxon>Dikarya</taxon>
        <taxon>Ascomycota</taxon>
        <taxon>Pezizomycotina</taxon>
        <taxon>Sordariomycetes</taxon>
        <taxon>Hypocreomycetidae</taxon>
        <taxon>Hypocreales</taxon>
        <taxon>Nectriaceae</taxon>
        <taxon>Fusarium</taxon>
        <taxon>Fusarium concolor species complex</taxon>
    </lineage>
</organism>
<feature type="compositionally biased region" description="Polar residues" evidence="6">
    <location>
        <begin position="1"/>
        <end position="12"/>
    </location>
</feature>
<evidence type="ECO:0000256" key="2">
    <source>
        <dbReference type="ARBA" id="ARBA00022723"/>
    </source>
</evidence>
<evidence type="ECO:0000256" key="5">
    <source>
        <dbReference type="ARBA" id="ARBA00023242"/>
    </source>
</evidence>
<feature type="region of interest" description="Disordered" evidence="6">
    <location>
        <begin position="132"/>
        <end position="167"/>
    </location>
</feature>
<dbReference type="PROSITE" id="PS50048">
    <property type="entry name" value="ZN2_CY6_FUNGAL_2"/>
    <property type="match status" value="1"/>
</dbReference>
<evidence type="ECO:0000256" key="6">
    <source>
        <dbReference type="SAM" id="MobiDB-lite"/>
    </source>
</evidence>
<feature type="compositionally biased region" description="Polar residues" evidence="6">
    <location>
        <begin position="19"/>
        <end position="31"/>
    </location>
</feature>
<keyword evidence="2" id="KW-0479">Metal-binding</keyword>
<dbReference type="PROSITE" id="PS00463">
    <property type="entry name" value="ZN2_CY6_FUNGAL_1"/>
    <property type="match status" value="1"/>
</dbReference>
<sequence>MSSQLRIQSILSPTDHDTGQPSNKISNQSASSKRKLEQVSSAQEGTSPAPNWVAHHDEQFKPDAGDDISSGRLTPANSDEKAGRKRYRAKEPLRSSIACLRCRRSKIKCDNDGGSSPCDTCVKGGHQCQYPEAVSLPQKRSDPPTTENPDKEIHQEKKRTKKIDDLSGLNPERSTAYAAEVLSYPFLTTELWDQLLNIYKQQYATELPFLHLPSLKEKVSSYPGQGRESSSELNLVLLGILMLTARCNPDLVRYVTHLPATHSGSSRSHRPQSKPGPVEASEFFAAVLTTALGPLRTAMDTITVERTQAFLMLGLFEWNREIVSHKSSAWMYLGVAVRMAKLMRLELDDQRIGMLGGQTAPQHTGTRSAEIAIIRETRRRTMYSCFILDRLMGYGSERPLSITAASMLIQLPCSEMAFDLSLNVYTGLLYPHKESSQPRVNDDSTLSRFIKLLEIWGEISRYSSMGGRLQENHPPWDIKSTFYGLQEALDAFSNELPDTFKLSRQNYYRHENHQATHTYVSLHMLASVCQIVLNREHLPFLPLRCRRPQGPLDSSQAVLDLAPDRFWGDTTQDVFRASSNIIDLISLCKEKLPLSSLTTFSVWLAGFMTVYAHHFPHMDVKQQLIQNTGLSTSEKLSVLERGKTGIAFQALQRASVYLPGTQSYLENLEAIDRYFAHAKNTAPERAGPGDATSESSRDNRSLSLRLGEADTHRISTSPPLPSSRMSNSPKPSLEEPTKPPTLISKSQLLLPGNDEEPLVRGAPEILDRNIESLESQRISLVLNDLEAFSGAGSLRVTF</sequence>
<dbReference type="CDD" id="cd00067">
    <property type="entry name" value="GAL4"/>
    <property type="match status" value="1"/>
</dbReference>
<dbReference type="InterPro" id="IPR036864">
    <property type="entry name" value="Zn2-C6_fun-type_DNA-bd_sf"/>
</dbReference>
<dbReference type="SMART" id="SM00906">
    <property type="entry name" value="Fungal_trans"/>
    <property type="match status" value="1"/>
</dbReference>
<name>A0A8H4KAN7_9HYPO</name>
<dbReference type="Pfam" id="PF04082">
    <property type="entry name" value="Fungal_trans"/>
    <property type="match status" value="1"/>
</dbReference>
<dbReference type="GO" id="GO:0003677">
    <property type="term" value="F:DNA binding"/>
    <property type="evidence" value="ECO:0007669"/>
    <property type="project" value="InterPro"/>
</dbReference>
<evidence type="ECO:0000256" key="1">
    <source>
        <dbReference type="ARBA" id="ARBA00004123"/>
    </source>
</evidence>
<comment type="caution">
    <text evidence="8">The sequence shown here is derived from an EMBL/GenBank/DDBJ whole genome shotgun (WGS) entry which is preliminary data.</text>
</comment>
<dbReference type="GO" id="GO:0006351">
    <property type="term" value="P:DNA-templated transcription"/>
    <property type="evidence" value="ECO:0007669"/>
    <property type="project" value="InterPro"/>
</dbReference>
<keyword evidence="4" id="KW-0804">Transcription</keyword>
<comment type="subcellular location">
    <subcellularLocation>
        <location evidence="1">Nucleus</location>
    </subcellularLocation>
</comment>
<reference evidence="8" key="1">
    <citation type="submission" date="2020-01" db="EMBL/GenBank/DDBJ databases">
        <title>Identification and distribution of gene clusters putatively required for synthesis of sphingolipid metabolism inhibitors in phylogenetically diverse species of the filamentous fungus Fusarium.</title>
        <authorList>
            <person name="Kim H.-S."/>
            <person name="Busman M."/>
            <person name="Brown D.W."/>
            <person name="Divon H."/>
            <person name="Uhlig S."/>
            <person name="Proctor R.H."/>
        </authorList>
    </citation>
    <scope>NUCLEOTIDE SEQUENCE</scope>
    <source>
        <strain evidence="8">NRRL 53441</strain>
    </source>
</reference>
<dbReference type="SUPFAM" id="SSF57701">
    <property type="entry name" value="Zn2/Cys6 DNA-binding domain"/>
    <property type="match status" value="1"/>
</dbReference>
<dbReference type="InterPro" id="IPR007219">
    <property type="entry name" value="XnlR_reg_dom"/>
</dbReference>
<keyword evidence="5" id="KW-0539">Nucleus</keyword>